<name>A0A0A9E2F3_ARUDO</name>
<dbReference type="AlphaFoldDB" id="A0A0A9E2F3"/>
<protein>
    <submittedName>
        <fullName evidence="1">Uncharacterized protein</fullName>
    </submittedName>
</protein>
<dbReference type="EMBL" id="GBRH01204697">
    <property type="protein sequence ID" value="JAD93198.1"/>
    <property type="molecule type" value="Transcribed_RNA"/>
</dbReference>
<proteinExistence type="predicted"/>
<organism evidence="1">
    <name type="scientific">Arundo donax</name>
    <name type="common">Giant reed</name>
    <name type="synonym">Donax arundinaceus</name>
    <dbReference type="NCBI Taxonomy" id="35708"/>
    <lineage>
        <taxon>Eukaryota</taxon>
        <taxon>Viridiplantae</taxon>
        <taxon>Streptophyta</taxon>
        <taxon>Embryophyta</taxon>
        <taxon>Tracheophyta</taxon>
        <taxon>Spermatophyta</taxon>
        <taxon>Magnoliopsida</taxon>
        <taxon>Liliopsida</taxon>
        <taxon>Poales</taxon>
        <taxon>Poaceae</taxon>
        <taxon>PACMAD clade</taxon>
        <taxon>Arundinoideae</taxon>
        <taxon>Arundineae</taxon>
        <taxon>Arundo</taxon>
    </lineage>
</organism>
<reference evidence="1" key="2">
    <citation type="journal article" date="2015" name="Data Brief">
        <title>Shoot transcriptome of the giant reed, Arundo donax.</title>
        <authorList>
            <person name="Barrero R.A."/>
            <person name="Guerrero F.D."/>
            <person name="Moolhuijzen P."/>
            <person name="Goolsby J.A."/>
            <person name="Tidwell J."/>
            <person name="Bellgard S.E."/>
            <person name="Bellgard M.I."/>
        </authorList>
    </citation>
    <scope>NUCLEOTIDE SEQUENCE</scope>
    <source>
        <tissue evidence="1">Shoot tissue taken approximately 20 cm above the soil surface</tissue>
    </source>
</reference>
<reference evidence="1" key="1">
    <citation type="submission" date="2014-09" db="EMBL/GenBank/DDBJ databases">
        <authorList>
            <person name="Magalhaes I.L.F."/>
            <person name="Oliveira U."/>
            <person name="Santos F.R."/>
            <person name="Vidigal T.H.D.A."/>
            <person name="Brescovit A.D."/>
            <person name="Santos A.J."/>
        </authorList>
    </citation>
    <scope>NUCLEOTIDE SEQUENCE</scope>
    <source>
        <tissue evidence="1">Shoot tissue taken approximately 20 cm above the soil surface</tissue>
    </source>
</reference>
<accession>A0A0A9E2F3</accession>
<sequence>MGSLRKLINYLAIQIIRVQFCSNQINNPLEAMLRIFLLHQEVRNIIMKKGHMVTPTLLISRFPKKKEVCSTVIKHSKTSQLMRKMMIFQH</sequence>
<evidence type="ECO:0000313" key="1">
    <source>
        <dbReference type="EMBL" id="JAD93198.1"/>
    </source>
</evidence>